<dbReference type="SUPFAM" id="SSF49464">
    <property type="entry name" value="Carboxypeptidase regulatory domain-like"/>
    <property type="match status" value="1"/>
</dbReference>
<dbReference type="Gene3D" id="2.60.40.1120">
    <property type="entry name" value="Carboxypeptidase-like, regulatory domain"/>
    <property type="match status" value="1"/>
</dbReference>
<dbReference type="AlphaFoldDB" id="A0A7V8NWZ6"/>
<proteinExistence type="predicted"/>
<evidence type="ECO:0000313" key="3">
    <source>
        <dbReference type="EMBL" id="MBA0089049.1"/>
    </source>
</evidence>
<gene>
    <name evidence="3" type="ORF">HRJ53_29005</name>
</gene>
<dbReference type="InterPro" id="IPR039426">
    <property type="entry name" value="TonB-dep_rcpt-like"/>
</dbReference>
<dbReference type="PANTHER" id="PTHR30069:SF46">
    <property type="entry name" value="OAR PROTEIN"/>
    <property type="match status" value="1"/>
</dbReference>
<dbReference type="GO" id="GO:0004180">
    <property type="term" value="F:carboxypeptidase activity"/>
    <property type="evidence" value="ECO:0007669"/>
    <property type="project" value="UniProtKB-KW"/>
</dbReference>
<dbReference type="InterPro" id="IPR057601">
    <property type="entry name" value="Oar-like_b-barrel"/>
</dbReference>
<sequence length="549" mass="59215">MALRLWLLAVLAIVILGTWGQPSQAQVGAAVAQLNGSVRDPSGGSVAKASVTLRNTETNRIYTTVANENGLYVLASVPPGSYELTTEATGFAKSTQTGIVLTVGQTATIDVTLKVASGVEKVVVTTETPVIEPTKTEISQVVRTQQIESLPISGRLFTDFALLTPGVATSRTSLGTTFTDFETSQISFGGMRSFSNTVTVDGADFVSTISGVQRSTPPQESVQEFRVVNNSFGAEYGRAAGGIVNIVSKSGTNDLHGSLYEYFQNDATDARFMLQPAPLPHELRQNQFGGTLSGPLKKDKTFFFVNYEGKRRAESPVYPPDLITNLNLINHTKAVLGLAPEGCFSGLSSCGATSAAYQGYLNSFLKTGDDDWGFTRLDHQISANNHLGIRYNIEDTRSLGTLVGQTLDGGGIGVPSGGRNLYIRDQSLFGTLDTSIRPSLINSLLVQWARRHYNYPGMTGQPDFSLLNDLELGHNFGTDDRKYESRVQFSDSISWVKGSHVWKFGFDGNYVLSLDNFPGFTPTRLLIPPVGAGPIDCMANFAAFYNSTV</sequence>
<feature type="non-terminal residue" evidence="3">
    <location>
        <position position="549"/>
    </location>
</feature>
<name>A0A7V8NWZ6_9BACT</name>
<organism evidence="3 4">
    <name type="scientific">Candidatus Acidiferrum panamense</name>
    <dbReference type="NCBI Taxonomy" id="2741543"/>
    <lineage>
        <taxon>Bacteria</taxon>
        <taxon>Pseudomonadati</taxon>
        <taxon>Acidobacteriota</taxon>
        <taxon>Terriglobia</taxon>
        <taxon>Candidatus Acidiferrales</taxon>
        <taxon>Candidatus Acidiferrum</taxon>
    </lineage>
</organism>
<dbReference type="SUPFAM" id="SSF56935">
    <property type="entry name" value="Porins"/>
    <property type="match status" value="1"/>
</dbReference>
<protein>
    <submittedName>
        <fullName evidence="3">Carboxypeptidase regulatory-like domain-containing protein</fullName>
    </submittedName>
</protein>
<dbReference type="Proteomes" id="UP000567293">
    <property type="component" value="Unassembled WGS sequence"/>
</dbReference>
<evidence type="ECO:0000313" key="4">
    <source>
        <dbReference type="Proteomes" id="UP000567293"/>
    </source>
</evidence>
<dbReference type="GO" id="GO:0015344">
    <property type="term" value="F:siderophore uptake transmembrane transporter activity"/>
    <property type="evidence" value="ECO:0007669"/>
    <property type="project" value="TreeGrafter"/>
</dbReference>
<evidence type="ECO:0000259" key="2">
    <source>
        <dbReference type="Pfam" id="PF25183"/>
    </source>
</evidence>
<dbReference type="GO" id="GO:0009279">
    <property type="term" value="C:cell outer membrane"/>
    <property type="evidence" value="ECO:0007669"/>
    <property type="project" value="TreeGrafter"/>
</dbReference>
<feature type="domain" description="TonB-dependent transporter Oar-like beta-barrel" evidence="2">
    <location>
        <begin position="355"/>
        <end position="513"/>
    </location>
</feature>
<keyword evidence="4" id="KW-1185">Reference proteome</keyword>
<reference evidence="3" key="1">
    <citation type="submission" date="2020-06" db="EMBL/GenBank/DDBJ databases">
        <title>Legume-microbial interactions unlock mineral nutrients during tropical forest succession.</title>
        <authorList>
            <person name="Epihov D.Z."/>
        </authorList>
    </citation>
    <scope>NUCLEOTIDE SEQUENCE [LARGE SCALE GENOMIC DNA]</scope>
    <source>
        <strain evidence="3">Pan2503</strain>
    </source>
</reference>
<feature type="domain" description="TonB-dependent transporter Oar-like beta-barrel" evidence="2">
    <location>
        <begin position="247"/>
        <end position="315"/>
    </location>
</feature>
<feature type="signal peptide" evidence="1">
    <location>
        <begin position="1"/>
        <end position="25"/>
    </location>
</feature>
<dbReference type="InterPro" id="IPR037066">
    <property type="entry name" value="Plug_dom_sf"/>
</dbReference>
<comment type="caution">
    <text evidence="3">The sequence shown here is derived from an EMBL/GenBank/DDBJ whole genome shotgun (WGS) entry which is preliminary data.</text>
</comment>
<dbReference type="Pfam" id="PF25183">
    <property type="entry name" value="OMP_b-brl_4"/>
    <property type="match status" value="2"/>
</dbReference>
<keyword evidence="1" id="KW-0732">Signal</keyword>
<dbReference type="EMBL" id="JACDQQ010002805">
    <property type="protein sequence ID" value="MBA0089049.1"/>
    <property type="molecule type" value="Genomic_DNA"/>
</dbReference>
<dbReference type="GO" id="GO:0044718">
    <property type="term" value="P:siderophore transmembrane transport"/>
    <property type="evidence" value="ECO:0007669"/>
    <property type="project" value="TreeGrafter"/>
</dbReference>
<dbReference type="InterPro" id="IPR008969">
    <property type="entry name" value="CarboxyPept-like_regulatory"/>
</dbReference>
<dbReference type="PANTHER" id="PTHR30069">
    <property type="entry name" value="TONB-DEPENDENT OUTER MEMBRANE RECEPTOR"/>
    <property type="match status" value="1"/>
</dbReference>
<dbReference type="Gene3D" id="2.170.130.10">
    <property type="entry name" value="TonB-dependent receptor, plug domain"/>
    <property type="match status" value="1"/>
</dbReference>
<feature type="chain" id="PRO_5031345640" evidence="1">
    <location>
        <begin position="26"/>
        <end position="549"/>
    </location>
</feature>
<accession>A0A7V8NWZ6</accession>
<dbReference type="Pfam" id="PF13620">
    <property type="entry name" value="CarboxypepD_reg"/>
    <property type="match status" value="1"/>
</dbReference>
<evidence type="ECO:0000256" key="1">
    <source>
        <dbReference type="SAM" id="SignalP"/>
    </source>
</evidence>